<dbReference type="InParanoid" id="A0A665T6F7"/>
<comment type="similarity">
    <text evidence="2">Belongs to the perilipin family.</text>
</comment>
<evidence type="ECO:0000313" key="6">
    <source>
        <dbReference type="Proteomes" id="UP000472264"/>
    </source>
</evidence>
<evidence type="ECO:0008006" key="7">
    <source>
        <dbReference type="Google" id="ProtNLM"/>
    </source>
</evidence>
<organism evidence="5 6">
    <name type="scientific">Echeneis naucrates</name>
    <name type="common">Live sharksucker</name>
    <dbReference type="NCBI Taxonomy" id="173247"/>
    <lineage>
        <taxon>Eukaryota</taxon>
        <taxon>Metazoa</taxon>
        <taxon>Chordata</taxon>
        <taxon>Craniata</taxon>
        <taxon>Vertebrata</taxon>
        <taxon>Euteleostomi</taxon>
        <taxon>Actinopterygii</taxon>
        <taxon>Neopterygii</taxon>
        <taxon>Teleostei</taxon>
        <taxon>Neoteleostei</taxon>
        <taxon>Acanthomorphata</taxon>
        <taxon>Carangaria</taxon>
        <taxon>Carangiformes</taxon>
        <taxon>Echeneidae</taxon>
        <taxon>Echeneis</taxon>
    </lineage>
</organism>
<reference evidence="5" key="3">
    <citation type="submission" date="2025-09" db="UniProtKB">
        <authorList>
            <consortium name="Ensembl"/>
        </authorList>
    </citation>
    <scope>IDENTIFICATION</scope>
</reference>
<dbReference type="Proteomes" id="UP000472264">
    <property type="component" value="Chromosome 6"/>
</dbReference>
<evidence type="ECO:0000256" key="2">
    <source>
        <dbReference type="ARBA" id="ARBA00006311"/>
    </source>
</evidence>
<evidence type="ECO:0000313" key="5">
    <source>
        <dbReference type="Ensembl" id="ENSENLP00000002218.1"/>
    </source>
</evidence>
<dbReference type="PANTHER" id="PTHR14024:SF48">
    <property type="entry name" value="PERILIPIN 6"/>
    <property type="match status" value="1"/>
</dbReference>
<keyword evidence="3" id="KW-0551">Lipid droplet</keyword>
<dbReference type="GO" id="GO:0019915">
    <property type="term" value="P:lipid storage"/>
    <property type="evidence" value="ECO:0007669"/>
    <property type="project" value="TreeGrafter"/>
</dbReference>
<sequence>HGSTAADPHDAMLRVSRLPLVRSAVQTVISAYSEVKGRYPLLGLMGGAAEVGIRSISYVAMRQATPLFQTLEPQIEVANSFALVGLERLEKNFPILNQSTDEVCSHQIIQHQFTVKQFRCVSATPRALPPAPRPTGGGSPKGCCPPDP</sequence>
<evidence type="ECO:0000256" key="4">
    <source>
        <dbReference type="SAM" id="MobiDB-lite"/>
    </source>
</evidence>
<reference evidence="5" key="1">
    <citation type="submission" date="2021-04" db="EMBL/GenBank/DDBJ databases">
        <authorList>
            <consortium name="Wellcome Sanger Institute Data Sharing"/>
        </authorList>
    </citation>
    <scope>NUCLEOTIDE SEQUENCE [LARGE SCALE GENOMIC DNA]</scope>
</reference>
<name>A0A665T6F7_ECHNA</name>
<dbReference type="Pfam" id="PF03036">
    <property type="entry name" value="Perilipin"/>
    <property type="match status" value="1"/>
</dbReference>
<dbReference type="GO" id="GO:0005829">
    <property type="term" value="C:cytosol"/>
    <property type="evidence" value="ECO:0007669"/>
    <property type="project" value="TreeGrafter"/>
</dbReference>
<evidence type="ECO:0000256" key="3">
    <source>
        <dbReference type="ARBA" id="ARBA00022677"/>
    </source>
</evidence>
<evidence type="ECO:0000256" key="1">
    <source>
        <dbReference type="ARBA" id="ARBA00004502"/>
    </source>
</evidence>
<dbReference type="GO" id="GO:0010890">
    <property type="term" value="P:positive regulation of triglyceride storage"/>
    <property type="evidence" value="ECO:0007669"/>
    <property type="project" value="TreeGrafter"/>
</dbReference>
<feature type="region of interest" description="Disordered" evidence="4">
    <location>
        <begin position="126"/>
        <end position="148"/>
    </location>
</feature>
<protein>
    <recommendedName>
        <fullName evidence="7">Perilipin 6</fullName>
    </recommendedName>
</protein>
<dbReference type="InterPro" id="IPR004279">
    <property type="entry name" value="Perilipin"/>
</dbReference>
<accession>A0A665T6F7</accession>
<keyword evidence="6" id="KW-1185">Reference proteome</keyword>
<dbReference type="PANTHER" id="PTHR14024">
    <property type="entry name" value="PERILIPIN"/>
    <property type="match status" value="1"/>
</dbReference>
<dbReference type="GO" id="GO:0005811">
    <property type="term" value="C:lipid droplet"/>
    <property type="evidence" value="ECO:0007669"/>
    <property type="project" value="UniProtKB-SubCell"/>
</dbReference>
<comment type="subcellular location">
    <subcellularLocation>
        <location evidence="1">Lipid droplet</location>
    </subcellularLocation>
</comment>
<proteinExistence type="inferred from homology"/>
<reference evidence="5" key="2">
    <citation type="submission" date="2025-08" db="UniProtKB">
        <authorList>
            <consortium name="Ensembl"/>
        </authorList>
    </citation>
    <scope>IDENTIFICATION</scope>
</reference>
<dbReference type="AlphaFoldDB" id="A0A665T6F7"/>
<dbReference type="Ensembl" id="ENSENLT00000002393.1">
    <property type="protein sequence ID" value="ENSENLP00000002218.1"/>
    <property type="gene ID" value="ENSENLG00000001178.1"/>
</dbReference>